<reference evidence="2" key="2">
    <citation type="submission" date="2018-02" db="UniProtKB">
        <authorList>
            <consortium name="EnsemblPlants"/>
        </authorList>
    </citation>
    <scope>IDENTIFICATION</scope>
    <source>
        <strain evidence="2">Williams 82</strain>
    </source>
</reference>
<dbReference type="HOGENOM" id="CLU_2642952_0_0_1"/>
<accession>K7MPA7</accession>
<evidence type="ECO:0000313" key="1">
    <source>
        <dbReference type="EMBL" id="KRG97464.1"/>
    </source>
</evidence>
<reference evidence="1" key="3">
    <citation type="submission" date="2018-07" db="EMBL/GenBank/DDBJ databases">
        <title>WGS assembly of Glycine max.</title>
        <authorList>
            <person name="Schmutz J."/>
            <person name="Cannon S."/>
            <person name="Schlueter J."/>
            <person name="Ma J."/>
            <person name="Mitros T."/>
            <person name="Nelson W."/>
            <person name="Hyten D."/>
            <person name="Song Q."/>
            <person name="Thelen J."/>
            <person name="Cheng J."/>
            <person name="Xu D."/>
            <person name="Hellsten U."/>
            <person name="May G."/>
            <person name="Yu Y."/>
            <person name="Sakurai T."/>
            <person name="Umezawa T."/>
            <person name="Bhattacharyya M."/>
            <person name="Sandhu D."/>
            <person name="Valliyodan B."/>
            <person name="Lindquist E."/>
            <person name="Peto M."/>
            <person name="Grant D."/>
            <person name="Shu S."/>
            <person name="Goodstein D."/>
            <person name="Barry K."/>
            <person name="Futrell-Griggs M."/>
            <person name="Abernathy B."/>
            <person name="Du J."/>
            <person name="Tian Z."/>
            <person name="Zhu L."/>
            <person name="Gill N."/>
            <person name="Joshi T."/>
            <person name="Libault M."/>
            <person name="Sethuraman A."/>
            <person name="Zhang X."/>
            <person name="Shinozaki K."/>
            <person name="Nguyen H."/>
            <person name="Wing R."/>
            <person name="Cregan P."/>
            <person name="Specht J."/>
            <person name="Grimwood J."/>
            <person name="Rokhsar D."/>
            <person name="Stacey G."/>
            <person name="Shoemaker R."/>
            <person name="Jackson S."/>
        </authorList>
    </citation>
    <scope>NUCLEOTIDE SEQUENCE</scope>
    <source>
        <tissue evidence="1">Callus</tissue>
    </source>
</reference>
<dbReference type="EMBL" id="CM000851">
    <property type="protein sequence ID" value="KRG97464.1"/>
    <property type="molecule type" value="Genomic_DNA"/>
</dbReference>
<proteinExistence type="predicted"/>
<dbReference type="Gramene" id="KRG97464">
    <property type="protein sequence ID" value="KRG97464"/>
    <property type="gene ID" value="GLYMA_18G009600"/>
</dbReference>
<evidence type="ECO:0000313" key="2">
    <source>
        <dbReference type="EnsemblPlants" id="KRG97464"/>
    </source>
</evidence>
<dbReference type="Proteomes" id="UP000008827">
    <property type="component" value="Chromosome 18"/>
</dbReference>
<dbReference type="EnsemblPlants" id="KRG97464">
    <property type="protein sequence ID" value="KRG97464"/>
    <property type="gene ID" value="GLYMA_18G009600"/>
</dbReference>
<dbReference type="InParanoid" id="K7MPA7"/>
<dbReference type="AlphaFoldDB" id="K7MPA7"/>
<sequence length="77" mass="8698">MEIWFFHRNHQDPQSFPIFFVSLPSRDPWEATATKGKRVWGVASKGGKGGVGFHGGTRWWGWVAWRKVRGGGAQEKG</sequence>
<protein>
    <submittedName>
        <fullName evidence="1 2">Uncharacterized protein</fullName>
    </submittedName>
</protein>
<evidence type="ECO:0000313" key="3">
    <source>
        <dbReference type="Proteomes" id="UP000008827"/>
    </source>
</evidence>
<gene>
    <name evidence="1" type="ORF">GLYMA_18G009600</name>
</gene>
<keyword evidence="3" id="KW-1185">Reference proteome</keyword>
<organism evidence="2">
    <name type="scientific">Glycine max</name>
    <name type="common">Soybean</name>
    <name type="synonym">Glycine hispida</name>
    <dbReference type="NCBI Taxonomy" id="3847"/>
    <lineage>
        <taxon>Eukaryota</taxon>
        <taxon>Viridiplantae</taxon>
        <taxon>Streptophyta</taxon>
        <taxon>Embryophyta</taxon>
        <taxon>Tracheophyta</taxon>
        <taxon>Spermatophyta</taxon>
        <taxon>Magnoliopsida</taxon>
        <taxon>eudicotyledons</taxon>
        <taxon>Gunneridae</taxon>
        <taxon>Pentapetalae</taxon>
        <taxon>rosids</taxon>
        <taxon>fabids</taxon>
        <taxon>Fabales</taxon>
        <taxon>Fabaceae</taxon>
        <taxon>Papilionoideae</taxon>
        <taxon>50 kb inversion clade</taxon>
        <taxon>NPAAA clade</taxon>
        <taxon>indigoferoid/millettioid clade</taxon>
        <taxon>Phaseoleae</taxon>
        <taxon>Glycine</taxon>
        <taxon>Glycine subgen. Soja</taxon>
    </lineage>
</organism>
<reference evidence="1 2" key="1">
    <citation type="journal article" date="2010" name="Nature">
        <title>Genome sequence of the palaeopolyploid soybean.</title>
        <authorList>
            <person name="Schmutz J."/>
            <person name="Cannon S.B."/>
            <person name="Schlueter J."/>
            <person name="Ma J."/>
            <person name="Mitros T."/>
            <person name="Nelson W."/>
            <person name="Hyten D.L."/>
            <person name="Song Q."/>
            <person name="Thelen J.J."/>
            <person name="Cheng J."/>
            <person name="Xu D."/>
            <person name="Hellsten U."/>
            <person name="May G.D."/>
            <person name="Yu Y."/>
            <person name="Sakurai T."/>
            <person name="Umezawa T."/>
            <person name="Bhattacharyya M.K."/>
            <person name="Sandhu D."/>
            <person name="Valliyodan B."/>
            <person name="Lindquist E."/>
            <person name="Peto M."/>
            <person name="Grant D."/>
            <person name="Shu S."/>
            <person name="Goodstein D."/>
            <person name="Barry K."/>
            <person name="Futrell-Griggs M."/>
            <person name="Abernathy B."/>
            <person name="Du J."/>
            <person name="Tian Z."/>
            <person name="Zhu L."/>
            <person name="Gill N."/>
            <person name="Joshi T."/>
            <person name="Libault M."/>
            <person name="Sethuraman A."/>
            <person name="Zhang X.-C."/>
            <person name="Shinozaki K."/>
            <person name="Nguyen H.T."/>
            <person name="Wing R.A."/>
            <person name="Cregan P."/>
            <person name="Specht J."/>
            <person name="Grimwood J."/>
            <person name="Rokhsar D."/>
            <person name="Stacey G."/>
            <person name="Shoemaker R.C."/>
            <person name="Jackson S.A."/>
        </authorList>
    </citation>
    <scope>NUCLEOTIDE SEQUENCE [LARGE SCALE GENOMIC DNA]</scope>
    <source>
        <strain evidence="2">cv. Williams 82</strain>
        <tissue evidence="1">Callus</tissue>
    </source>
</reference>
<name>K7MPA7_SOYBN</name>
<dbReference type="PaxDb" id="3847-GLYMA18G01321.1"/>